<reference evidence="3" key="4">
    <citation type="journal article" date="2015" name="G3 (Bethesda)">
        <title>Genome sequences of three phytopathogenic species of the Magnaporthaceae family of fungi.</title>
        <authorList>
            <person name="Okagaki L.H."/>
            <person name="Nunes C.C."/>
            <person name="Sailsbery J."/>
            <person name="Clay B."/>
            <person name="Brown D."/>
            <person name="John T."/>
            <person name="Oh Y."/>
            <person name="Young N."/>
            <person name="Fitzgerald M."/>
            <person name="Haas B.J."/>
            <person name="Zeng Q."/>
            <person name="Young S."/>
            <person name="Adiconis X."/>
            <person name="Fan L."/>
            <person name="Levin J.Z."/>
            <person name="Mitchell T.K."/>
            <person name="Okubara P.A."/>
            <person name="Farman M.L."/>
            <person name="Kohn L.M."/>
            <person name="Birren B."/>
            <person name="Ma L.-J."/>
            <person name="Dean R.A."/>
        </authorList>
    </citation>
    <scope>NUCLEOTIDE SEQUENCE</scope>
    <source>
        <strain evidence="3">R3-111a-1</strain>
    </source>
</reference>
<dbReference type="RefSeq" id="XP_009217615.1">
    <property type="nucleotide sequence ID" value="XM_009219351.1"/>
</dbReference>
<organism evidence="2">
    <name type="scientific">Gaeumannomyces tritici (strain R3-111a-1)</name>
    <name type="common">Wheat and barley take-all root rot fungus</name>
    <name type="synonym">Gaeumannomyces graminis var. tritici</name>
    <dbReference type="NCBI Taxonomy" id="644352"/>
    <lineage>
        <taxon>Eukaryota</taxon>
        <taxon>Fungi</taxon>
        <taxon>Dikarya</taxon>
        <taxon>Ascomycota</taxon>
        <taxon>Pezizomycotina</taxon>
        <taxon>Sordariomycetes</taxon>
        <taxon>Sordariomycetidae</taxon>
        <taxon>Magnaporthales</taxon>
        <taxon>Magnaporthaceae</taxon>
        <taxon>Gaeumannomyces</taxon>
    </lineage>
</organism>
<keyword evidence="4" id="KW-1185">Reference proteome</keyword>
<dbReference type="AlphaFoldDB" id="J3NK02"/>
<evidence type="ECO:0000313" key="3">
    <source>
        <dbReference type="EnsemblFungi" id="EJT81606"/>
    </source>
</evidence>
<accession>J3NK02</accession>
<reference evidence="2" key="2">
    <citation type="submission" date="2010-07" db="EMBL/GenBank/DDBJ databases">
        <authorList>
            <consortium name="The Broad Institute Genome Sequencing Platform"/>
            <consortium name="Broad Institute Genome Sequencing Center for Infectious Disease"/>
            <person name="Ma L.-J."/>
            <person name="Dead R."/>
            <person name="Young S."/>
            <person name="Zeng Q."/>
            <person name="Koehrsen M."/>
            <person name="Alvarado L."/>
            <person name="Berlin A."/>
            <person name="Chapman S.B."/>
            <person name="Chen Z."/>
            <person name="Freedman E."/>
            <person name="Gellesch M."/>
            <person name="Goldberg J."/>
            <person name="Griggs A."/>
            <person name="Gujja S."/>
            <person name="Heilman E.R."/>
            <person name="Heiman D."/>
            <person name="Hepburn T."/>
            <person name="Howarth C."/>
            <person name="Jen D."/>
            <person name="Larson L."/>
            <person name="Mehta T."/>
            <person name="Neiman D."/>
            <person name="Pearson M."/>
            <person name="Roberts A."/>
            <person name="Saif S."/>
            <person name="Shea T."/>
            <person name="Shenoy N."/>
            <person name="Sisk P."/>
            <person name="Stolte C."/>
            <person name="Sykes S."/>
            <person name="Walk T."/>
            <person name="White J."/>
            <person name="Yandava C."/>
            <person name="Haas B."/>
            <person name="Nusbaum C."/>
            <person name="Birren B."/>
        </authorList>
    </citation>
    <scope>NUCLEOTIDE SEQUENCE</scope>
    <source>
        <strain evidence="2">R3-111a-1</strain>
    </source>
</reference>
<evidence type="ECO:0000313" key="4">
    <source>
        <dbReference type="Proteomes" id="UP000006039"/>
    </source>
</evidence>
<dbReference type="Proteomes" id="UP000006039">
    <property type="component" value="Unassembled WGS sequence"/>
</dbReference>
<feature type="chain" id="PRO_5015094138" evidence="1">
    <location>
        <begin position="24"/>
        <end position="61"/>
    </location>
</feature>
<dbReference type="EMBL" id="GL385395">
    <property type="protein sequence ID" value="EJT81606.1"/>
    <property type="molecule type" value="Genomic_DNA"/>
</dbReference>
<reference evidence="3" key="5">
    <citation type="submission" date="2018-04" db="UniProtKB">
        <authorList>
            <consortium name="EnsemblFungi"/>
        </authorList>
    </citation>
    <scope>IDENTIFICATION</scope>
    <source>
        <strain evidence="3">R3-111a-1</strain>
    </source>
</reference>
<gene>
    <name evidence="3" type="primary">20342042</name>
    <name evidence="2" type="ORF">GGTG_01584</name>
</gene>
<sequence length="61" mass="6742">MSSGWVPTWLSLLSFWGPYAGNGEVILVGVRYCTSTPPRSLYCDRLPGYSCPLSHQSSSWS</sequence>
<feature type="signal peptide" evidence="1">
    <location>
        <begin position="1"/>
        <end position="23"/>
    </location>
</feature>
<dbReference type="HOGENOM" id="CLU_2922752_0_0_1"/>
<dbReference type="GeneID" id="20342042"/>
<reference evidence="4" key="1">
    <citation type="submission" date="2010-07" db="EMBL/GenBank/DDBJ databases">
        <title>The genome sequence of Gaeumannomyces graminis var. tritici strain R3-111a-1.</title>
        <authorList>
            <consortium name="The Broad Institute Genome Sequencing Platform"/>
            <person name="Ma L.-J."/>
            <person name="Dead R."/>
            <person name="Young S."/>
            <person name="Zeng Q."/>
            <person name="Koehrsen M."/>
            <person name="Alvarado L."/>
            <person name="Berlin A."/>
            <person name="Chapman S.B."/>
            <person name="Chen Z."/>
            <person name="Freedman E."/>
            <person name="Gellesch M."/>
            <person name="Goldberg J."/>
            <person name="Griggs A."/>
            <person name="Gujja S."/>
            <person name="Heilman E.R."/>
            <person name="Heiman D."/>
            <person name="Hepburn T."/>
            <person name="Howarth C."/>
            <person name="Jen D."/>
            <person name="Larson L."/>
            <person name="Mehta T."/>
            <person name="Neiman D."/>
            <person name="Pearson M."/>
            <person name="Roberts A."/>
            <person name="Saif S."/>
            <person name="Shea T."/>
            <person name="Shenoy N."/>
            <person name="Sisk P."/>
            <person name="Stolte C."/>
            <person name="Sykes S."/>
            <person name="Walk T."/>
            <person name="White J."/>
            <person name="Yandava C."/>
            <person name="Haas B."/>
            <person name="Nusbaum C."/>
            <person name="Birren B."/>
        </authorList>
    </citation>
    <scope>NUCLEOTIDE SEQUENCE [LARGE SCALE GENOMIC DNA]</scope>
    <source>
        <strain evidence="4">R3-111a-1</strain>
    </source>
</reference>
<name>J3NK02_GAET3</name>
<dbReference type="VEuPathDB" id="FungiDB:GGTG_01584"/>
<reference evidence="2" key="3">
    <citation type="submission" date="2010-09" db="EMBL/GenBank/DDBJ databases">
        <title>Annotation of Gaeumannomyces graminis var. tritici R3-111a-1.</title>
        <authorList>
            <consortium name="The Broad Institute Genome Sequencing Platform"/>
            <person name="Ma L.-J."/>
            <person name="Dead R."/>
            <person name="Young S.K."/>
            <person name="Zeng Q."/>
            <person name="Gargeya S."/>
            <person name="Fitzgerald M."/>
            <person name="Haas B."/>
            <person name="Abouelleil A."/>
            <person name="Alvarado L."/>
            <person name="Arachchi H.M."/>
            <person name="Berlin A."/>
            <person name="Brown A."/>
            <person name="Chapman S.B."/>
            <person name="Chen Z."/>
            <person name="Dunbar C."/>
            <person name="Freedman E."/>
            <person name="Gearin G."/>
            <person name="Gellesch M."/>
            <person name="Goldberg J."/>
            <person name="Griggs A."/>
            <person name="Gujja S."/>
            <person name="Heiman D."/>
            <person name="Howarth C."/>
            <person name="Larson L."/>
            <person name="Lui A."/>
            <person name="MacDonald P.J.P."/>
            <person name="Mehta T."/>
            <person name="Montmayeur A."/>
            <person name="Murphy C."/>
            <person name="Neiman D."/>
            <person name="Pearson M."/>
            <person name="Priest M."/>
            <person name="Roberts A."/>
            <person name="Saif S."/>
            <person name="Shea T."/>
            <person name="Shenoy N."/>
            <person name="Sisk P."/>
            <person name="Stolte C."/>
            <person name="Sykes S."/>
            <person name="Yandava C."/>
            <person name="Wortman J."/>
            <person name="Nusbaum C."/>
            <person name="Birren B."/>
        </authorList>
    </citation>
    <scope>NUCLEOTIDE SEQUENCE</scope>
    <source>
        <strain evidence="2">R3-111a-1</strain>
    </source>
</reference>
<evidence type="ECO:0000256" key="1">
    <source>
        <dbReference type="SAM" id="SignalP"/>
    </source>
</evidence>
<protein>
    <submittedName>
        <fullName evidence="2 3">Uncharacterized protein</fullName>
    </submittedName>
</protein>
<dbReference type="EnsemblFungi" id="EJT81606">
    <property type="protein sequence ID" value="EJT81606"/>
    <property type="gene ID" value="GGTG_01584"/>
</dbReference>
<keyword evidence="1" id="KW-0732">Signal</keyword>
<evidence type="ECO:0000313" key="2">
    <source>
        <dbReference type="EMBL" id="EJT81606.1"/>
    </source>
</evidence>
<proteinExistence type="predicted"/>